<feature type="compositionally biased region" description="Pro residues" evidence="1">
    <location>
        <begin position="297"/>
        <end position="308"/>
    </location>
</feature>
<feature type="region of interest" description="Disordered" evidence="1">
    <location>
        <begin position="283"/>
        <end position="328"/>
    </location>
</feature>
<accession>A0A0G1X4Q9</accession>
<evidence type="ECO:0000256" key="1">
    <source>
        <dbReference type="SAM" id="MobiDB-lite"/>
    </source>
</evidence>
<reference evidence="3 4" key="1">
    <citation type="journal article" date="2015" name="Nature">
        <title>rRNA introns, odd ribosomes, and small enigmatic genomes across a large radiation of phyla.</title>
        <authorList>
            <person name="Brown C.T."/>
            <person name="Hug L.A."/>
            <person name="Thomas B.C."/>
            <person name="Sharon I."/>
            <person name="Castelle C.J."/>
            <person name="Singh A."/>
            <person name="Wilkins M.J."/>
            <person name="Williams K.H."/>
            <person name="Banfield J.F."/>
        </authorList>
    </citation>
    <scope>NUCLEOTIDE SEQUENCE [LARGE SCALE GENOMIC DNA]</scope>
</reference>
<dbReference type="Proteomes" id="UP000033882">
    <property type="component" value="Unassembled WGS sequence"/>
</dbReference>
<comment type="caution">
    <text evidence="3">The sequence shown here is derived from an EMBL/GenBank/DDBJ whole genome shotgun (WGS) entry which is preliminary data.</text>
</comment>
<evidence type="ECO:0000256" key="2">
    <source>
        <dbReference type="SAM" id="SignalP"/>
    </source>
</evidence>
<evidence type="ECO:0000313" key="3">
    <source>
        <dbReference type="EMBL" id="KKU89415.1"/>
    </source>
</evidence>
<organism evidence="3 4">
    <name type="scientific">Candidatus Wolfebacteria bacterium GW2011_GWA2_47_9b</name>
    <dbReference type="NCBI Taxonomy" id="1619005"/>
    <lineage>
        <taxon>Bacteria</taxon>
        <taxon>Candidatus Wolfeibacteriota</taxon>
    </lineage>
</organism>
<feature type="chain" id="PRO_5002540714" evidence="2">
    <location>
        <begin position="19"/>
        <end position="344"/>
    </location>
</feature>
<gene>
    <name evidence="3" type="ORF">UY19_C0014G0015</name>
</gene>
<evidence type="ECO:0000313" key="4">
    <source>
        <dbReference type="Proteomes" id="UP000033882"/>
    </source>
</evidence>
<dbReference type="EMBL" id="LCPB01000014">
    <property type="protein sequence ID" value="KKU89415.1"/>
    <property type="molecule type" value="Genomic_DNA"/>
</dbReference>
<feature type="signal peptide" evidence="2">
    <location>
        <begin position="1"/>
        <end position="18"/>
    </location>
</feature>
<proteinExistence type="predicted"/>
<name>A0A0G1X4Q9_9BACT</name>
<protein>
    <submittedName>
        <fullName evidence="3">Branched-chain alpha-keto acid dehydrogenase E2 component</fullName>
    </submittedName>
</protein>
<sequence>MKRWMLLVVLAAVCGGCASVPKTVSYTDYVWTEVEEQQPPIQTIVPNDDFVPVEAEVVQPVKETVTQAIMPTEFPEPKKDRKYHRIGGPNAFNTNRAPKPDEIRIVLSKDAFAIIDDRNNKLWQAWLRAGTWTYAAPTSDPNFYRVTWVEECGNSVLNPDHIAIYVRVRRERAVQQPVEKKVAVAPFKLVQVPQPPKKRWVSTPVTRTRELTCRERKSGWGSVIGGALGVGVGILTRNKGIAAVAGAGGTLIGSWIDGGCVDSGEAAQAIGFGALGYGLTKEKVRHHQPASPSSGGPAPPPPNGPSIPPSSGGGGPAPLPANGPAYFNGGAPIAPAGPTFLPFN</sequence>
<dbReference type="AlphaFoldDB" id="A0A0G1X4Q9"/>
<keyword evidence="2" id="KW-0732">Signal</keyword>